<dbReference type="EMBL" id="CP157743">
    <property type="protein sequence ID" value="XBS19710.1"/>
    <property type="molecule type" value="Genomic_DNA"/>
</dbReference>
<dbReference type="RefSeq" id="WP_305907550.1">
    <property type="nucleotide sequence ID" value="NZ_CP157743.1"/>
</dbReference>
<keyword evidence="3" id="KW-1185">Reference proteome</keyword>
<dbReference type="CDD" id="cd02230">
    <property type="entry name" value="cupin_HP0902-like"/>
    <property type="match status" value="1"/>
</dbReference>
<name>A0AAU7NRT9_9GAMM</name>
<dbReference type="PANTHER" id="PTHR37694:SF1">
    <property type="entry name" value="SLR8022 PROTEIN"/>
    <property type="match status" value="1"/>
</dbReference>
<accession>A0AAU7NRT9</accession>
<feature type="domain" description="Cupin type-2" evidence="1">
    <location>
        <begin position="41"/>
        <end position="105"/>
    </location>
</feature>
<dbReference type="Pfam" id="PF07883">
    <property type="entry name" value="Cupin_2"/>
    <property type="match status" value="1"/>
</dbReference>
<dbReference type="InterPro" id="IPR014710">
    <property type="entry name" value="RmlC-like_jellyroll"/>
</dbReference>
<dbReference type="KEGG" id="mech:Q9L42_015280"/>
<evidence type="ECO:0000259" key="1">
    <source>
        <dbReference type="Pfam" id="PF07883"/>
    </source>
</evidence>
<evidence type="ECO:0000313" key="3">
    <source>
        <dbReference type="Proteomes" id="UP001225378"/>
    </source>
</evidence>
<sequence>MSDTDQLVGTVLNMKNLVAYQTGSVVSRTVIHKHVGTVTMFAFDAGQGLSEHTAPFNALVQVIDGVADITIAESVYTVSEGEMIIIPAHKPHSVKANTRFKMLLVMIKEQ</sequence>
<organism evidence="2 3">
    <name type="scientific">Methylomarinum roseum</name>
    <dbReference type="NCBI Taxonomy" id="3067653"/>
    <lineage>
        <taxon>Bacteria</taxon>
        <taxon>Pseudomonadati</taxon>
        <taxon>Pseudomonadota</taxon>
        <taxon>Gammaproteobacteria</taxon>
        <taxon>Methylococcales</taxon>
        <taxon>Methylococcaceae</taxon>
        <taxon>Methylomarinum</taxon>
    </lineage>
</organism>
<dbReference type="Proteomes" id="UP001225378">
    <property type="component" value="Chromosome"/>
</dbReference>
<evidence type="ECO:0000313" key="2">
    <source>
        <dbReference type="EMBL" id="XBS19710.1"/>
    </source>
</evidence>
<reference evidence="2 3" key="1">
    <citation type="journal article" date="2024" name="Microbiology">
        <title>Methylomarinum rosea sp. nov., a novel halophilic methanotrophic bacterium from the hypersaline Lake Elton.</title>
        <authorList>
            <person name="Suleimanov R.Z."/>
            <person name="Oshkin I.Y."/>
            <person name="Danilova O.V."/>
            <person name="Suzina N.E."/>
            <person name="Dedysh S.N."/>
        </authorList>
    </citation>
    <scope>NUCLEOTIDE SEQUENCE [LARGE SCALE GENOMIC DNA]</scope>
    <source>
        <strain evidence="2 3">Ch1-1</strain>
    </source>
</reference>
<dbReference type="InterPro" id="IPR013096">
    <property type="entry name" value="Cupin_2"/>
</dbReference>
<dbReference type="SUPFAM" id="SSF51182">
    <property type="entry name" value="RmlC-like cupins"/>
    <property type="match status" value="1"/>
</dbReference>
<dbReference type="AlphaFoldDB" id="A0AAU7NRT9"/>
<proteinExistence type="predicted"/>
<dbReference type="Gene3D" id="2.60.120.10">
    <property type="entry name" value="Jelly Rolls"/>
    <property type="match status" value="1"/>
</dbReference>
<dbReference type="PANTHER" id="PTHR37694">
    <property type="entry name" value="SLR8022 PROTEIN"/>
    <property type="match status" value="1"/>
</dbReference>
<dbReference type="InterPro" id="IPR011051">
    <property type="entry name" value="RmlC_Cupin_sf"/>
</dbReference>
<gene>
    <name evidence="2" type="ORF">Q9L42_015280</name>
</gene>
<protein>
    <submittedName>
        <fullName evidence="2">Cupin domain-containing protein</fullName>
    </submittedName>
</protein>